<dbReference type="InterPro" id="IPR057684">
    <property type="entry name" value="DUF7924"/>
</dbReference>
<evidence type="ECO:0000313" key="3">
    <source>
        <dbReference type="EMBL" id="KAF7505157.1"/>
    </source>
</evidence>
<dbReference type="Proteomes" id="UP000606974">
    <property type="component" value="Unassembled WGS sequence"/>
</dbReference>
<name>A0A8H7ACH0_9EURO</name>
<sequence>MNGILELMSCSSGLDGFDLNQPLFFSVTIDQEFAGVNVHWIGKNPNTNQHTFHLEELKMLPLKYDDSIQDLQRAIKNIFDYAADPRLKLILDALDVYREKIIAQRAAESVERTQGEVEPRVPPSPPRKKVKGTVAAGKIGHAASKPREETTERRTRSSKQNVQAQADIQPAGIRTRRTAELADSR</sequence>
<organism evidence="3 4">
    <name type="scientific">Endocarpon pusillum</name>
    <dbReference type="NCBI Taxonomy" id="364733"/>
    <lineage>
        <taxon>Eukaryota</taxon>
        <taxon>Fungi</taxon>
        <taxon>Dikarya</taxon>
        <taxon>Ascomycota</taxon>
        <taxon>Pezizomycotina</taxon>
        <taxon>Eurotiomycetes</taxon>
        <taxon>Chaetothyriomycetidae</taxon>
        <taxon>Verrucariales</taxon>
        <taxon>Verrucariaceae</taxon>
        <taxon>Endocarpon</taxon>
    </lineage>
</organism>
<keyword evidence="4" id="KW-1185">Reference proteome</keyword>
<proteinExistence type="predicted"/>
<evidence type="ECO:0000256" key="1">
    <source>
        <dbReference type="SAM" id="MobiDB-lite"/>
    </source>
</evidence>
<accession>A0A8H7ACH0</accession>
<comment type="caution">
    <text evidence="3">The sequence shown here is derived from an EMBL/GenBank/DDBJ whole genome shotgun (WGS) entry which is preliminary data.</text>
</comment>
<feature type="region of interest" description="Disordered" evidence="1">
    <location>
        <begin position="108"/>
        <end position="185"/>
    </location>
</feature>
<gene>
    <name evidence="3" type="ORF">GJ744_001223</name>
</gene>
<feature type="compositionally biased region" description="Basic and acidic residues" evidence="1">
    <location>
        <begin position="145"/>
        <end position="155"/>
    </location>
</feature>
<dbReference type="OrthoDB" id="5426775at2759"/>
<reference evidence="3" key="1">
    <citation type="submission" date="2020-02" db="EMBL/GenBank/DDBJ databases">
        <authorList>
            <person name="Palmer J.M."/>
        </authorList>
    </citation>
    <scope>NUCLEOTIDE SEQUENCE</scope>
    <source>
        <strain evidence="3">EPUS1.4</strain>
        <tissue evidence="3">Thallus</tissue>
    </source>
</reference>
<evidence type="ECO:0000313" key="4">
    <source>
        <dbReference type="Proteomes" id="UP000606974"/>
    </source>
</evidence>
<dbReference type="Pfam" id="PF25545">
    <property type="entry name" value="DUF7924"/>
    <property type="match status" value="1"/>
</dbReference>
<dbReference type="AlphaFoldDB" id="A0A8H7ACH0"/>
<dbReference type="EMBL" id="JAACFV010000117">
    <property type="protein sequence ID" value="KAF7505157.1"/>
    <property type="molecule type" value="Genomic_DNA"/>
</dbReference>
<evidence type="ECO:0000259" key="2">
    <source>
        <dbReference type="Pfam" id="PF25545"/>
    </source>
</evidence>
<protein>
    <recommendedName>
        <fullName evidence="2">DUF7924 domain-containing protein</fullName>
    </recommendedName>
</protein>
<feature type="domain" description="DUF7924" evidence="2">
    <location>
        <begin position="1"/>
        <end position="94"/>
    </location>
</feature>
<feature type="compositionally biased region" description="Basic and acidic residues" evidence="1">
    <location>
        <begin position="108"/>
        <end position="119"/>
    </location>
</feature>